<organism evidence="2 3">
    <name type="scientific">Glossina brevipalpis</name>
    <dbReference type="NCBI Taxonomy" id="37001"/>
    <lineage>
        <taxon>Eukaryota</taxon>
        <taxon>Metazoa</taxon>
        <taxon>Ecdysozoa</taxon>
        <taxon>Arthropoda</taxon>
        <taxon>Hexapoda</taxon>
        <taxon>Insecta</taxon>
        <taxon>Pterygota</taxon>
        <taxon>Neoptera</taxon>
        <taxon>Endopterygota</taxon>
        <taxon>Diptera</taxon>
        <taxon>Brachycera</taxon>
        <taxon>Muscomorpha</taxon>
        <taxon>Hippoboscoidea</taxon>
        <taxon>Glossinidae</taxon>
        <taxon>Glossina</taxon>
    </lineage>
</organism>
<dbReference type="EnsemblMetazoa" id="GBRI025278-RA">
    <property type="protein sequence ID" value="GBRI025278-PA"/>
    <property type="gene ID" value="GBRI025278"/>
</dbReference>
<sequence length="138" mass="15430">MHVVIIGMAPEYFVKSKGEGREECTNMPLHALLWEWALHNISVPDDLTTAVVYVLLFVFAWYGVSLVARFIVAVVWPLLLIASAVFPLRLSCQFVLKGIQFYESEDFHAAFHTGVKVVADTLVKFLAGTLETILGFVD</sequence>
<keyword evidence="1" id="KW-0812">Transmembrane</keyword>
<proteinExistence type="predicted"/>
<keyword evidence="3" id="KW-1185">Reference proteome</keyword>
<reference evidence="3" key="1">
    <citation type="submission" date="2014-03" db="EMBL/GenBank/DDBJ databases">
        <authorList>
            <person name="Aksoy S."/>
            <person name="Warren W."/>
            <person name="Wilson R.K."/>
        </authorList>
    </citation>
    <scope>NUCLEOTIDE SEQUENCE [LARGE SCALE GENOMIC DNA]</scope>
    <source>
        <strain evidence="3">IAEA</strain>
    </source>
</reference>
<feature type="transmembrane region" description="Helical" evidence="1">
    <location>
        <begin position="70"/>
        <end position="90"/>
    </location>
</feature>
<keyword evidence="1" id="KW-1133">Transmembrane helix</keyword>
<dbReference type="Proteomes" id="UP000091820">
    <property type="component" value="Unassembled WGS sequence"/>
</dbReference>
<evidence type="ECO:0000313" key="2">
    <source>
        <dbReference type="EnsemblMetazoa" id="GBRI025278-PA"/>
    </source>
</evidence>
<reference evidence="2" key="2">
    <citation type="submission" date="2020-05" db="UniProtKB">
        <authorList>
            <consortium name="EnsemblMetazoa"/>
        </authorList>
    </citation>
    <scope>IDENTIFICATION</scope>
    <source>
        <strain evidence="2">IAEA</strain>
    </source>
</reference>
<accession>A0A1A9WMP5</accession>
<dbReference type="VEuPathDB" id="VectorBase:GBRI025278"/>
<dbReference type="AlphaFoldDB" id="A0A1A9WMP5"/>
<name>A0A1A9WMP5_9MUSC</name>
<protein>
    <submittedName>
        <fullName evidence="2">Uncharacterized protein</fullName>
    </submittedName>
</protein>
<evidence type="ECO:0000313" key="3">
    <source>
        <dbReference type="Proteomes" id="UP000091820"/>
    </source>
</evidence>
<feature type="transmembrane region" description="Helical" evidence="1">
    <location>
        <begin position="47"/>
        <end position="64"/>
    </location>
</feature>
<keyword evidence="1" id="KW-0472">Membrane</keyword>
<evidence type="ECO:0000256" key="1">
    <source>
        <dbReference type="SAM" id="Phobius"/>
    </source>
</evidence>